<comment type="caution">
    <text evidence="2">The sequence shown here is derived from an EMBL/GenBank/DDBJ whole genome shotgun (WGS) entry which is preliminary data.</text>
</comment>
<dbReference type="RefSeq" id="WP_214529413.1">
    <property type="nucleotide sequence ID" value="NZ_JAHEWN010000003.1"/>
</dbReference>
<dbReference type="Proteomes" id="UP001519641">
    <property type="component" value="Unassembled WGS sequence"/>
</dbReference>
<gene>
    <name evidence="2" type="ORF">KK097_00465</name>
</gene>
<dbReference type="GO" id="GO:0005524">
    <property type="term" value="F:ATP binding"/>
    <property type="evidence" value="ECO:0007669"/>
    <property type="project" value="UniProtKB-KW"/>
</dbReference>
<name>A0ABS5VBE5_9MICO</name>
<evidence type="ECO:0000259" key="1">
    <source>
        <dbReference type="Pfam" id="PF13191"/>
    </source>
</evidence>
<reference evidence="2 3" key="1">
    <citation type="submission" date="2021-05" db="EMBL/GenBank/DDBJ databases">
        <title>Whole genome sequence of Curtobacterium flaccumfaciens pv. flaccumfaciens strain CFBP 8819.</title>
        <authorList>
            <person name="Osdaghi E."/>
            <person name="Taghouti G."/>
            <person name="Portier P."/>
            <person name="Fazliarab A."/>
            <person name="Taghavi S.M."/>
            <person name="Briand M."/>
            <person name="Le-Saux M."/>
            <person name="Jacques M.-A."/>
        </authorList>
    </citation>
    <scope>NUCLEOTIDE SEQUENCE [LARGE SCALE GENOMIC DNA]</scope>
    <source>
        <strain evidence="2 3">CFBP 8819</strain>
    </source>
</reference>
<proteinExistence type="predicted"/>
<dbReference type="Gene3D" id="3.40.50.300">
    <property type="entry name" value="P-loop containing nucleotide triphosphate hydrolases"/>
    <property type="match status" value="1"/>
</dbReference>
<evidence type="ECO:0000313" key="2">
    <source>
        <dbReference type="EMBL" id="MBT1586281.1"/>
    </source>
</evidence>
<keyword evidence="2" id="KW-0067">ATP-binding</keyword>
<dbReference type="InterPro" id="IPR052026">
    <property type="entry name" value="ExeA_AAA_ATPase_DNA-bind"/>
</dbReference>
<dbReference type="InterPro" id="IPR027417">
    <property type="entry name" value="P-loop_NTPase"/>
</dbReference>
<feature type="domain" description="Orc1-like AAA ATPase" evidence="1">
    <location>
        <begin position="18"/>
        <end position="194"/>
    </location>
</feature>
<dbReference type="InterPro" id="IPR041664">
    <property type="entry name" value="AAA_16"/>
</dbReference>
<dbReference type="EMBL" id="JAHEWS010000001">
    <property type="protein sequence ID" value="MBT1586281.1"/>
    <property type="molecule type" value="Genomic_DNA"/>
</dbReference>
<dbReference type="PANTHER" id="PTHR35894:SF1">
    <property type="entry name" value="PHOSPHORIBULOKINASE _ URIDINE KINASE FAMILY"/>
    <property type="match status" value="1"/>
</dbReference>
<keyword evidence="2" id="KW-0547">Nucleotide-binding</keyword>
<dbReference type="PANTHER" id="PTHR35894">
    <property type="entry name" value="GENERAL SECRETION PATHWAY PROTEIN A-RELATED"/>
    <property type="match status" value="1"/>
</dbReference>
<protein>
    <submittedName>
        <fullName evidence="2">ATP-binding protein</fullName>
    </submittedName>
</protein>
<sequence length="395" mass="42135">MHAALNPYSPGAGLRPPELVGRDAEIEAFDLVVARSRRALGTRSMILHGLRGVGKTVLLNQFRMQADAAEWLVVDVEGQTSVSGREGARRRLAREIALAARRLARGRSVSAAVQRALGTVTSFGVHFGNIGFDLGFSAVEGRADSGVIEIDLEELVEDLAPALREQNRALALFIDEVQDLDIELLSALLSVQHRAGQRGWPFVMVGAGLPNVPAKLTAARSYAERLFDYREIGSLPSGAAADALTVPAARSGVAFDAAALDLLIDASGGYPYYLQTYGAAAWDLAADRRITHDDAAAAVDRGNAELDSGFFPARWDRATPAERQYLVAMSDDSAGVSGTAVVASRLGAEPKGTSPARQGLIEKGIIYAPERGKVAFTVPNMGEFVRRQADLDIVD</sequence>
<dbReference type="Pfam" id="PF13191">
    <property type="entry name" value="AAA_16"/>
    <property type="match status" value="1"/>
</dbReference>
<dbReference type="SUPFAM" id="SSF52540">
    <property type="entry name" value="P-loop containing nucleoside triphosphate hydrolases"/>
    <property type="match status" value="1"/>
</dbReference>
<organism evidence="2 3">
    <name type="scientific">Curtobacterium aurantiacum</name>
    <dbReference type="NCBI Taxonomy" id="3236919"/>
    <lineage>
        <taxon>Bacteria</taxon>
        <taxon>Bacillati</taxon>
        <taxon>Actinomycetota</taxon>
        <taxon>Actinomycetes</taxon>
        <taxon>Micrococcales</taxon>
        <taxon>Microbacteriaceae</taxon>
        <taxon>Curtobacterium</taxon>
    </lineage>
</organism>
<keyword evidence="3" id="KW-1185">Reference proteome</keyword>
<accession>A0ABS5VBE5</accession>
<evidence type="ECO:0000313" key="3">
    <source>
        <dbReference type="Proteomes" id="UP001519641"/>
    </source>
</evidence>